<dbReference type="InterPro" id="IPR036179">
    <property type="entry name" value="Ig-like_dom_sf"/>
</dbReference>
<feature type="non-terminal residue" evidence="5">
    <location>
        <position position="119"/>
    </location>
</feature>
<dbReference type="InterPro" id="IPR013106">
    <property type="entry name" value="Ig_V-set"/>
</dbReference>
<dbReference type="GO" id="GO:0005886">
    <property type="term" value="C:plasma membrane"/>
    <property type="evidence" value="ECO:0007669"/>
    <property type="project" value="TreeGrafter"/>
</dbReference>
<proteinExistence type="predicted"/>
<keyword evidence="2" id="KW-0812">Transmembrane</keyword>
<gene>
    <name evidence="5" type="primary">Cd300lb</name>
    <name evidence="5" type="ORF">GTO95_0008224</name>
</gene>
<dbReference type="SUPFAM" id="SSF48726">
    <property type="entry name" value="Immunoglobulin"/>
    <property type="match status" value="1"/>
</dbReference>
<evidence type="ECO:0000256" key="2">
    <source>
        <dbReference type="ARBA" id="ARBA00022692"/>
    </source>
</evidence>
<sequence>MKYRNHVKYWCRGPSWIFCSILKKSITQQRDTDSLLISDNKSQHVFTVTMRGLKMDDEDWYWCAIEIQNAGDDGYALKLTITDGKSRPALLALNTLLLNIKSQSEELVLSKKLGSALLL</sequence>
<keyword evidence="6" id="KW-1185">Reference proteome</keyword>
<dbReference type="EMBL" id="JAAWVO010016578">
    <property type="protein sequence ID" value="MBN3314618.1"/>
    <property type="molecule type" value="Genomic_DNA"/>
</dbReference>
<evidence type="ECO:0000259" key="4">
    <source>
        <dbReference type="Pfam" id="PF07686"/>
    </source>
</evidence>
<comment type="subcellular location">
    <subcellularLocation>
        <location evidence="1">Membrane</location>
    </subcellularLocation>
</comment>
<dbReference type="InterPro" id="IPR050671">
    <property type="entry name" value="CD300_family_receptors"/>
</dbReference>
<feature type="domain" description="Immunoglobulin V-set" evidence="4">
    <location>
        <begin position="4"/>
        <end position="81"/>
    </location>
</feature>
<organism evidence="5 6">
    <name type="scientific">Atractosteus spatula</name>
    <name type="common">Alligator gar</name>
    <name type="synonym">Lepisosteus spatula</name>
    <dbReference type="NCBI Taxonomy" id="7917"/>
    <lineage>
        <taxon>Eukaryota</taxon>
        <taxon>Metazoa</taxon>
        <taxon>Chordata</taxon>
        <taxon>Craniata</taxon>
        <taxon>Vertebrata</taxon>
        <taxon>Euteleostomi</taxon>
        <taxon>Actinopterygii</taxon>
        <taxon>Neopterygii</taxon>
        <taxon>Holostei</taxon>
        <taxon>Semionotiformes</taxon>
        <taxon>Lepisosteidae</taxon>
        <taxon>Atractosteus</taxon>
    </lineage>
</organism>
<name>A0A8J7T8J2_ATRSP</name>
<feature type="non-terminal residue" evidence="5">
    <location>
        <position position="1"/>
    </location>
</feature>
<keyword evidence="3" id="KW-0472">Membrane</keyword>
<dbReference type="PANTHER" id="PTHR11860:SF87">
    <property type="entry name" value="CMRF35-LIKE MOLECULE 8"/>
    <property type="match status" value="1"/>
</dbReference>
<dbReference type="Proteomes" id="UP000736164">
    <property type="component" value="Unassembled WGS sequence"/>
</dbReference>
<dbReference type="PANTHER" id="PTHR11860">
    <property type="entry name" value="POLYMERIC-IMMUNOGLOBULIN RECEPTOR"/>
    <property type="match status" value="1"/>
</dbReference>
<evidence type="ECO:0000313" key="5">
    <source>
        <dbReference type="EMBL" id="MBN3314618.1"/>
    </source>
</evidence>
<accession>A0A8J7T8J2</accession>
<dbReference type="GO" id="GO:0004888">
    <property type="term" value="F:transmembrane signaling receptor activity"/>
    <property type="evidence" value="ECO:0007669"/>
    <property type="project" value="TreeGrafter"/>
</dbReference>
<dbReference type="InterPro" id="IPR013783">
    <property type="entry name" value="Ig-like_fold"/>
</dbReference>
<comment type="caution">
    <text evidence="5">The sequence shown here is derived from an EMBL/GenBank/DDBJ whole genome shotgun (WGS) entry which is preliminary data.</text>
</comment>
<evidence type="ECO:0000256" key="1">
    <source>
        <dbReference type="ARBA" id="ARBA00004370"/>
    </source>
</evidence>
<dbReference type="Gene3D" id="2.60.40.10">
    <property type="entry name" value="Immunoglobulins"/>
    <property type="match status" value="1"/>
</dbReference>
<evidence type="ECO:0000313" key="6">
    <source>
        <dbReference type="Proteomes" id="UP000736164"/>
    </source>
</evidence>
<evidence type="ECO:0000256" key="3">
    <source>
        <dbReference type="ARBA" id="ARBA00023136"/>
    </source>
</evidence>
<dbReference type="Pfam" id="PF07686">
    <property type="entry name" value="V-set"/>
    <property type="match status" value="1"/>
</dbReference>
<protein>
    <submittedName>
        <fullName evidence="5">CLM7 protein</fullName>
    </submittedName>
</protein>
<dbReference type="AlphaFoldDB" id="A0A8J7T8J2"/>
<reference evidence="5" key="1">
    <citation type="journal article" date="2021" name="Cell">
        <title>Tracing the genetic footprints of vertebrate landing in non-teleost ray-finned fishes.</title>
        <authorList>
            <person name="Bi X."/>
            <person name="Wang K."/>
            <person name="Yang L."/>
            <person name="Pan H."/>
            <person name="Jiang H."/>
            <person name="Wei Q."/>
            <person name="Fang M."/>
            <person name="Yu H."/>
            <person name="Zhu C."/>
            <person name="Cai Y."/>
            <person name="He Y."/>
            <person name="Gan X."/>
            <person name="Zeng H."/>
            <person name="Yu D."/>
            <person name="Zhu Y."/>
            <person name="Jiang H."/>
            <person name="Qiu Q."/>
            <person name="Yang H."/>
            <person name="Zhang Y.E."/>
            <person name="Wang W."/>
            <person name="Zhu M."/>
            <person name="He S."/>
            <person name="Zhang G."/>
        </authorList>
    </citation>
    <scope>NUCLEOTIDE SEQUENCE</scope>
    <source>
        <strain evidence="5">Allg_001</strain>
    </source>
</reference>